<name>A0AC34Q490_9BILA</name>
<dbReference type="Proteomes" id="UP000887576">
    <property type="component" value="Unplaced"/>
</dbReference>
<sequence>MAVPIKDGQQTSIVLMLALPRTLDEFIVAAEDEISMEQSEQTFLKQFHLSAIPEDSIYYLIGPRELIEAKPCSVDDRIQWFLSNEYYKEATNCAITHKDDLVETTVAEVGRKMIENLVEKNDFETAASYLSIICGKHKEEWEYYVQLFEKYGQVLKLVPYLPQKQPQLEPECYESVLTSALYCKSELFLKLIILLPSDLYRIGAIIQQTLGRLKSQLSREDRIFIIQALARLFAFERQYDKALALFLQLKDTGIFSFIRQYHLFSSVKNRVVELMEINADLAIRLLLDHETEIADFKTIVPQLSKMPRIQMEYLNQLISRGEGYEYADLLVKLFAENSPERLLPFL</sequence>
<reference evidence="2" key="1">
    <citation type="submission" date="2022-11" db="UniProtKB">
        <authorList>
            <consortium name="WormBaseParasite"/>
        </authorList>
    </citation>
    <scope>IDENTIFICATION</scope>
</reference>
<proteinExistence type="predicted"/>
<protein>
    <submittedName>
        <fullName evidence="2">Uncharacterized protein</fullName>
    </submittedName>
</protein>
<evidence type="ECO:0000313" key="2">
    <source>
        <dbReference type="WBParaSite" id="JU765_v2.g12598.t1"/>
    </source>
</evidence>
<evidence type="ECO:0000313" key="1">
    <source>
        <dbReference type="Proteomes" id="UP000887576"/>
    </source>
</evidence>
<dbReference type="WBParaSite" id="JU765_v2.g12598.t1">
    <property type="protein sequence ID" value="JU765_v2.g12598.t1"/>
    <property type="gene ID" value="JU765_v2.g12598"/>
</dbReference>
<accession>A0AC34Q490</accession>
<organism evidence="1 2">
    <name type="scientific">Panagrolaimus sp. JU765</name>
    <dbReference type="NCBI Taxonomy" id="591449"/>
    <lineage>
        <taxon>Eukaryota</taxon>
        <taxon>Metazoa</taxon>
        <taxon>Ecdysozoa</taxon>
        <taxon>Nematoda</taxon>
        <taxon>Chromadorea</taxon>
        <taxon>Rhabditida</taxon>
        <taxon>Tylenchina</taxon>
        <taxon>Panagrolaimomorpha</taxon>
        <taxon>Panagrolaimoidea</taxon>
        <taxon>Panagrolaimidae</taxon>
        <taxon>Panagrolaimus</taxon>
    </lineage>
</organism>